<protein>
    <submittedName>
        <fullName evidence="1">Uncharacterized protein</fullName>
    </submittedName>
</protein>
<sequence length="178" mass="20222">MKHLSVLIILMACAQLRAQSYIKDSAEPHSYDAKTTELVYLFTKSGMGIEASFCNVDKRGLINQYSLSYDKGEFTDTKTKYSIYAAYFGKIKILYNSDSKSFFVNLGANAYVSCERIKNDILNECKTQFSPGIMARVELEYYMGKVGFTVNAQQLYKPLSEIGDWQWRVGAGLKYIIN</sequence>
<name>A0A521EZW1_SACCC</name>
<evidence type="ECO:0000313" key="1">
    <source>
        <dbReference type="EMBL" id="SMO89484.1"/>
    </source>
</evidence>
<dbReference type="RefSeq" id="WP_142534611.1">
    <property type="nucleotide sequence ID" value="NZ_FXTB01000012.1"/>
</dbReference>
<evidence type="ECO:0000313" key="2">
    <source>
        <dbReference type="Proteomes" id="UP000319040"/>
    </source>
</evidence>
<gene>
    <name evidence="1" type="ORF">SAMN06265379_11245</name>
</gene>
<dbReference type="AlphaFoldDB" id="A0A521EZW1"/>
<organism evidence="1 2">
    <name type="scientific">Saccharicrinis carchari</name>
    <dbReference type="NCBI Taxonomy" id="1168039"/>
    <lineage>
        <taxon>Bacteria</taxon>
        <taxon>Pseudomonadati</taxon>
        <taxon>Bacteroidota</taxon>
        <taxon>Bacteroidia</taxon>
        <taxon>Marinilabiliales</taxon>
        <taxon>Marinilabiliaceae</taxon>
        <taxon>Saccharicrinis</taxon>
    </lineage>
</organism>
<dbReference type="Proteomes" id="UP000319040">
    <property type="component" value="Unassembled WGS sequence"/>
</dbReference>
<keyword evidence="2" id="KW-1185">Reference proteome</keyword>
<proteinExistence type="predicted"/>
<reference evidence="1 2" key="1">
    <citation type="submission" date="2017-05" db="EMBL/GenBank/DDBJ databases">
        <authorList>
            <person name="Varghese N."/>
            <person name="Submissions S."/>
        </authorList>
    </citation>
    <scope>NUCLEOTIDE SEQUENCE [LARGE SCALE GENOMIC DNA]</scope>
    <source>
        <strain evidence="1 2">DSM 27040</strain>
    </source>
</reference>
<accession>A0A521EZW1</accession>
<dbReference type="EMBL" id="FXTB01000012">
    <property type="protein sequence ID" value="SMO89484.1"/>
    <property type="molecule type" value="Genomic_DNA"/>
</dbReference>